<reference evidence="2 3" key="1">
    <citation type="submission" date="2017-08" db="EMBL/GenBank/DDBJ databases">
        <title>Acidophilic green algal genome provides insights into adaptation to an acidic environment.</title>
        <authorList>
            <person name="Hirooka S."/>
            <person name="Hirose Y."/>
            <person name="Kanesaki Y."/>
            <person name="Higuchi S."/>
            <person name="Fujiwara T."/>
            <person name="Onuma R."/>
            <person name="Era A."/>
            <person name="Ohbayashi R."/>
            <person name="Uzuka A."/>
            <person name="Nozaki H."/>
            <person name="Yoshikawa H."/>
            <person name="Miyagishima S.Y."/>
        </authorList>
    </citation>
    <scope>NUCLEOTIDE SEQUENCE [LARGE SCALE GENOMIC DNA]</scope>
    <source>
        <strain evidence="2 3">NIES-2499</strain>
    </source>
</reference>
<gene>
    <name evidence="2" type="ORF">CEUSTIGMA_g6577.t1</name>
</gene>
<evidence type="ECO:0000256" key="1">
    <source>
        <dbReference type="SAM" id="MobiDB-lite"/>
    </source>
</evidence>
<evidence type="ECO:0000313" key="3">
    <source>
        <dbReference type="Proteomes" id="UP000232323"/>
    </source>
</evidence>
<dbReference type="Proteomes" id="UP000232323">
    <property type="component" value="Unassembled WGS sequence"/>
</dbReference>
<keyword evidence="3" id="KW-1185">Reference proteome</keyword>
<organism evidence="2 3">
    <name type="scientific">Chlamydomonas eustigma</name>
    <dbReference type="NCBI Taxonomy" id="1157962"/>
    <lineage>
        <taxon>Eukaryota</taxon>
        <taxon>Viridiplantae</taxon>
        <taxon>Chlorophyta</taxon>
        <taxon>core chlorophytes</taxon>
        <taxon>Chlorophyceae</taxon>
        <taxon>CS clade</taxon>
        <taxon>Chlamydomonadales</taxon>
        <taxon>Chlamydomonadaceae</taxon>
        <taxon>Chlamydomonas</taxon>
    </lineage>
</organism>
<proteinExistence type="predicted"/>
<name>A0A250X7U2_9CHLO</name>
<feature type="compositionally biased region" description="Polar residues" evidence="1">
    <location>
        <begin position="98"/>
        <end position="108"/>
    </location>
</feature>
<feature type="region of interest" description="Disordered" evidence="1">
    <location>
        <begin position="87"/>
        <end position="108"/>
    </location>
</feature>
<evidence type="ECO:0000313" key="2">
    <source>
        <dbReference type="EMBL" id="GAX79137.1"/>
    </source>
</evidence>
<dbReference type="AlphaFoldDB" id="A0A250X7U2"/>
<dbReference type="EMBL" id="BEGY01000039">
    <property type="protein sequence ID" value="GAX79137.1"/>
    <property type="molecule type" value="Genomic_DNA"/>
</dbReference>
<accession>A0A250X7U2</accession>
<sequence>MQDENSSTKLVDAKGEDEVVATHEALGVVAQWLGMSMESVLTEVGPSELDTSTTKRPHFLGLGAKFVTHKKAAPYAAIDSRLKQRLNRGRHHGDSQEESSPVGTSSSTVLLHTSGQHRAAMANVGRRYADALNQMQRDGPDNHQSSEDEEEGKATFFKKRKEVSEEEGNVLPCFYGAPSSEMKEKNRRKDPELNYCAATVLSGRTAKEQQQFLLVHPEASINGNHKCKKKKK</sequence>
<comment type="caution">
    <text evidence="2">The sequence shown here is derived from an EMBL/GenBank/DDBJ whole genome shotgun (WGS) entry which is preliminary data.</text>
</comment>
<protein>
    <submittedName>
        <fullName evidence="2">Uncharacterized protein</fullName>
    </submittedName>
</protein>
<feature type="region of interest" description="Disordered" evidence="1">
    <location>
        <begin position="135"/>
        <end position="165"/>
    </location>
</feature>